<sequence length="397" mass="44951">MPMKILAIPTTVGLSKPRSGGQNRFSNLLKVQKKENDVVVLEPEHLWDEQDRAIAEVYTYRDLDLFSRKLSIFRDLNLDFMRKAYAALKHDQIDIIQITHPSGALALKALTLLAGKRIPIVYDAHNIESDFTRQTFADNQYYSKIERLIIPIYVAALERVACKHIFTHITSVSATDAEELRTRYHLHPDRICVVPSGCYLPDQGYGRDKRALKAELGIDAEKTMVFFHGLYSHPPNRAAFDLIEHEIAPRFSASQNVQFVIGGTQVPEFERGNVRSLGFLENIYSISAADIAIVPLTTGGGTKLKIFDYMSVGLPIVTTEKGIEGIEAENYEHAIIVDGTGDEFIDAIRYLIENENERRRIGANARGLAEEKYNWDTIGENLTRIYRDIIERELQPS</sequence>
<dbReference type="GO" id="GO:0016740">
    <property type="term" value="F:transferase activity"/>
    <property type="evidence" value="ECO:0007669"/>
    <property type="project" value="UniProtKB-KW"/>
</dbReference>
<accession>A0A0W8FFU6</accession>
<dbReference type="SUPFAM" id="SSF53756">
    <property type="entry name" value="UDP-Glycosyltransferase/glycogen phosphorylase"/>
    <property type="match status" value="1"/>
</dbReference>
<dbReference type="Pfam" id="PF13439">
    <property type="entry name" value="Glyco_transf_4"/>
    <property type="match status" value="1"/>
</dbReference>
<reference evidence="2" key="1">
    <citation type="journal article" date="2015" name="Proc. Natl. Acad. Sci. U.S.A.">
        <title>Networks of energetic and metabolic interactions define dynamics in microbial communities.</title>
        <authorList>
            <person name="Embree M."/>
            <person name="Liu J.K."/>
            <person name="Al-Bassam M.M."/>
            <person name="Zengler K."/>
        </authorList>
    </citation>
    <scope>NUCLEOTIDE SEQUENCE</scope>
</reference>
<keyword evidence="2" id="KW-0808">Transferase</keyword>
<organism evidence="2">
    <name type="scientific">hydrocarbon metagenome</name>
    <dbReference type="NCBI Taxonomy" id="938273"/>
    <lineage>
        <taxon>unclassified sequences</taxon>
        <taxon>metagenomes</taxon>
        <taxon>ecological metagenomes</taxon>
    </lineage>
</organism>
<dbReference type="Gene3D" id="3.40.50.2000">
    <property type="entry name" value="Glycogen Phosphorylase B"/>
    <property type="match status" value="2"/>
</dbReference>
<name>A0A0W8FFU6_9ZZZZ</name>
<dbReference type="PANTHER" id="PTHR12526">
    <property type="entry name" value="GLYCOSYLTRANSFERASE"/>
    <property type="match status" value="1"/>
</dbReference>
<protein>
    <submittedName>
        <fullName evidence="2">Glycosyl transferase, group 1 family protein</fullName>
    </submittedName>
</protein>
<dbReference type="CDD" id="cd03801">
    <property type="entry name" value="GT4_PimA-like"/>
    <property type="match status" value="1"/>
</dbReference>
<dbReference type="EMBL" id="LNQE01001261">
    <property type="protein sequence ID" value="KUG19752.1"/>
    <property type="molecule type" value="Genomic_DNA"/>
</dbReference>
<evidence type="ECO:0000259" key="1">
    <source>
        <dbReference type="Pfam" id="PF13439"/>
    </source>
</evidence>
<dbReference type="InterPro" id="IPR028098">
    <property type="entry name" value="Glyco_trans_4-like_N"/>
</dbReference>
<feature type="domain" description="Glycosyltransferase subfamily 4-like N-terminal" evidence="1">
    <location>
        <begin position="23"/>
        <end position="197"/>
    </location>
</feature>
<gene>
    <name evidence="2" type="ORF">ASZ90_010519</name>
</gene>
<dbReference type="Pfam" id="PF13692">
    <property type="entry name" value="Glyco_trans_1_4"/>
    <property type="match status" value="1"/>
</dbReference>
<comment type="caution">
    <text evidence="2">The sequence shown here is derived from an EMBL/GenBank/DDBJ whole genome shotgun (WGS) entry which is preliminary data.</text>
</comment>
<evidence type="ECO:0000313" key="2">
    <source>
        <dbReference type="EMBL" id="KUG19752.1"/>
    </source>
</evidence>
<dbReference type="AlphaFoldDB" id="A0A0W8FFU6"/>
<proteinExistence type="predicted"/>